<dbReference type="STRING" id="326474.AWB65_05458"/>
<keyword evidence="2" id="KW-1185">Reference proteome</keyword>
<dbReference type="EMBL" id="FCNW02000045">
    <property type="protein sequence ID" value="SAL60525.1"/>
    <property type="molecule type" value="Genomic_DNA"/>
</dbReference>
<accession>A0A158IVM5</accession>
<name>A0A158IVM5_9BURK</name>
<protein>
    <submittedName>
        <fullName evidence="1">Uncharacterized protein</fullName>
    </submittedName>
</protein>
<dbReference type="Proteomes" id="UP000054977">
    <property type="component" value="Unassembled WGS sequence"/>
</dbReference>
<evidence type="ECO:0000313" key="2">
    <source>
        <dbReference type="Proteomes" id="UP000054977"/>
    </source>
</evidence>
<evidence type="ECO:0000313" key="1">
    <source>
        <dbReference type="EMBL" id="SAL60525.1"/>
    </source>
</evidence>
<organism evidence="1 2">
    <name type="scientific">Caballeronia humi</name>
    <dbReference type="NCBI Taxonomy" id="326474"/>
    <lineage>
        <taxon>Bacteria</taxon>
        <taxon>Pseudomonadati</taxon>
        <taxon>Pseudomonadota</taxon>
        <taxon>Betaproteobacteria</taxon>
        <taxon>Burkholderiales</taxon>
        <taxon>Burkholderiaceae</taxon>
        <taxon>Caballeronia</taxon>
    </lineage>
</organism>
<sequence>MKASIELRPIHDRHHPIGNYKVGQVSVSGLDCLGAVAGGDDMVAPCAQEQLKHE</sequence>
<proteinExistence type="predicted"/>
<dbReference type="AlphaFoldDB" id="A0A158IVM5"/>
<reference evidence="1" key="1">
    <citation type="submission" date="2016-01" db="EMBL/GenBank/DDBJ databases">
        <authorList>
            <person name="Peeters C."/>
        </authorList>
    </citation>
    <scope>NUCLEOTIDE SEQUENCE [LARGE SCALE GENOMIC DNA]</scope>
    <source>
        <strain evidence="1">LMG 22934</strain>
    </source>
</reference>
<comment type="caution">
    <text evidence="1">The sequence shown here is derived from an EMBL/GenBank/DDBJ whole genome shotgun (WGS) entry which is preliminary data.</text>
</comment>
<gene>
    <name evidence="1" type="ORF">AWB65_05458</name>
</gene>